<reference evidence="2 3" key="1">
    <citation type="submission" date="2023-01" db="EMBL/GenBank/DDBJ databases">
        <authorList>
            <person name="Kreplak J."/>
        </authorList>
    </citation>
    <scope>NUCLEOTIDE SEQUENCE [LARGE SCALE GENOMIC DNA]</scope>
</reference>
<sequence length="199" mass="23185">MAHKIEKIQKKFNDVKKDMIELNLNPKVVVVEYSNNVKRDTSSCVLESDIIGREDDKNKIVSLLRQPQGNKMSLRLLLLGLVVWERQLLHKCKVVVTTRRKIIAQTMGVNVPYTLKGLNTQEYWSLLKKIVTFGDEIKGLNQNLEPIGIKIEEKCRGVPLAIRHWEAYYRVKMKKINVFLFYKVNFGNYVKMKKASFQC</sequence>
<evidence type="ECO:0000256" key="1">
    <source>
        <dbReference type="ARBA" id="ARBA00022821"/>
    </source>
</evidence>
<gene>
    <name evidence="2" type="ORF">VFH_IV074200</name>
</gene>
<dbReference type="PANTHER" id="PTHR36766">
    <property type="entry name" value="PLANT BROAD-SPECTRUM MILDEW RESISTANCE PROTEIN RPW8"/>
    <property type="match status" value="1"/>
</dbReference>
<dbReference type="SUPFAM" id="SSF52540">
    <property type="entry name" value="P-loop containing nucleoside triphosphate hydrolases"/>
    <property type="match status" value="1"/>
</dbReference>
<dbReference type="InterPro" id="IPR027417">
    <property type="entry name" value="P-loop_NTPase"/>
</dbReference>
<keyword evidence="1" id="KW-0611">Plant defense</keyword>
<proteinExistence type="predicted"/>
<dbReference type="AlphaFoldDB" id="A0AAV1AD76"/>
<dbReference type="Proteomes" id="UP001157006">
    <property type="component" value="Chromosome 4"/>
</dbReference>
<evidence type="ECO:0008006" key="4">
    <source>
        <dbReference type="Google" id="ProtNLM"/>
    </source>
</evidence>
<evidence type="ECO:0000313" key="2">
    <source>
        <dbReference type="EMBL" id="CAI8608227.1"/>
    </source>
</evidence>
<protein>
    <recommendedName>
        <fullName evidence="4">NB-ARC domain-containing protein</fullName>
    </recommendedName>
</protein>
<dbReference type="PANTHER" id="PTHR36766:SF40">
    <property type="entry name" value="DISEASE RESISTANCE PROTEIN RGA3"/>
    <property type="match status" value="1"/>
</dbReference>
<dbReference type="EMBL" id="OX451739">
    <property type="protein sequence ID" value="CAI8608227.1"/>
    <property type="molecule type" value="Genomic_DNA"/>
</dbReference>
<organism evidence="2 3">
    <name type="scientific">Vicia faba</name>
    <name type="common">Broad bean</name>
    <name type="synonym">Faba vulgaris</name>
    <dbReference type="NCBI Taxonomy" id="3906"/>
    <lineage>
        <taxon>Eukaryota</taxon>
        <taxon>Viridiplantae</taxon>
        <taxon>Streptophyta</taxon>
        <taxon>Embryophyta</taxon>
        <taxon>Tracheophyta</taxon>
        <taxon>Spermatophyta</taxon>
        <taxon>Magnoliopsida</taxon>
        <taxon>eudicotyledons</taxon>
        <taxon>Gunneridae</taxon>
        <taxon>Pentapetalae</taxon>
        <taxon>rosids</taxon>
        <taxon>fabids</taxon>
        <taxon>Fabales</taxon>
        <taxon>Fabaceae</taxon>
        <taxon>Papilionoideae</taxon>
        <taxon>50 kb inversion clade</taxon>
        <taxon>NPAAA clade</taxon>
        <taxon>Hologalegina</taxon>
        <taxon>IRL clade</taxon>
        <taxon>Fabeae</taxon>
        <taxon>Vicia</taxon>
    </lineage>
</organism>
<accession>A0AAV1AD76</accession>
<dbReference type="GO" id="GO:0043531">
    <property type="term" value="F:ADP binding"/>
    <property type="evidence" value="ECO:0007669"/>
    <property type="project" value="InterPro"/>
</dbReference>
<dbReference type="GO" id="GO:0006952">
    <property type="term" value="P:defense response"/>
    <property type="evidence" value="ECO:0007669"/>
    <property type="project" value="UniProtKB-KW"/>
</dbReference>
<name>A0AAV1AD76_VICFA</name>
<evidence type="ECO:0000313" key="3">
    <source>
        <dbReference type="Proteomes" id="UP001157006"/>
    </source>
</evidence>
<keyword evidence="3" id="KW-1185">Reference proteome</keyword>